<evidence type="ECO:0000256" key="5">
    <source>
        <dbReference type="SAM" id="Phobius"/>
    </source>
</evidence>
<feature type="domain" description="YknX-like beta-barrel" evidence="6">
    <location>
        <begin position="220"/>
        <end position="291"/>
    </location>
</feature>
<feature type="coiled-coil region" evidence="4">
    <location>
        <begin position="95"/>
        <end position="163"/>
    </location>
</feature>
<sequence>MKKKIKWIIIGIVLIGISVVLYSMSKPPEMVDMAGDSQAITFQATKETLVNTIQVKGKSLYEQETSVYAPFSSKVTQWKVKDGQQVKKGEVLFTLDQTELQNQITQEEAELHKADLEAQLQAFVTNTEDELGMLEATEVERKKALVAKEIARLTQELNDVKESIGRKALTQKRLKLNESQYRSPGDGIFLFDQTAKQLQAVGDNQLIGKIVDLNKLQFIALVGEQDVFRIKQDMLVKVKMTAMKDVVLDGKVLRVSKFAKTGTDQNSLNQAAQFEVVISLEPSEYLIAGLSLTGDIEISRKESALALPSIAIMSDQASSYVMLEKGAGQYERQDIKVGMSAGDKVEVLEGLKEGDVVSLQ</sequence>
<evidence type="ECO:0000256" key="3">
    <source>
        <dbReference type="ARBA" id="ARBA00023054"/>
    </source>
</evidence>
<accession>A0A1B2DEJ8</accession>
<protein>
    <submittedName>
        <fullName evidence="7">Efflux transporter periplasmic adaptor subunit</fullName>
    </submittedName>
</protein>
<proteinExistence type="inferred from homology"/>
<dbReference type="Gene3D" id="2.40.50.100">
    <property type="match status" value="1"/>
</dbReference>
<keyword evidence="3 4" id="KW-0175">Coiled coil</keyword>
<comment type="subcellular location">
    <subcellularLocation>
        <location evidence="1">Cell envelope</location>
    </subcellularLocation>
</comment>
<dbReference type="InterPro" id="IPR050465">
    <property type="entry name" value="UPF0194_transport"/>
</dbReference>
<dbReference type="EMBL" id="CP016808">
    <property type="protein sequence ID" value="ANY66137.1"/>
    <property type="molecule type" value="Genomic_DNA"/>
</dbReference>
<evidence type="ECO:0000313" key="7">
    <source>
        <dbReference type="EMBL" id="ANY66137.1"/>
    </source>
</evidence>
<dbReference type="GO" id="GO:0016020">
    <property type="term" value="C:membrane"/>
    <property type="evidence" value="ECO:0007669"/>
    <property type="project" value="InterPro"/>
</dbReference>
<feature type="transmembrane region" description="Helical" evidence="5">
    <location>
        <begin position="7"/>
        <end position="24"/>
    </location>
</feature>
<dbReference type="Gene3D" id="2.40.420.20">
    <property type="match status" value="1"/>
</dbReference>
<evidence type="ECO:0000259" key="6">
    <source>
        <dbReference type="Pfam" id="PF25990"/>
    </source>
</evidence>
<dbReference type="SUPFAM" id="SSF111369">
    <property type="entry name" value="HlyD-like secretion proteins"/>
    <property type="match status" value="1"/>
</dbReference>
<keyword evidence="5" id="KW-0812">Transmembrane</keyword>
<comment type="similarity">
    <text evidence="2">Belongs to the membrane fusion protein (MFP) (TC 8.A.1) family.</text>
</comment>
<dbReference type="GO" id="GO:0030313">
    <property type="term" value="C:cell envelope"/>
    <property type="evidence" value="ECO:0007669"/>
    <property type="project" value="UniProtKB-SubCell"/>
</dbReference>
<keyword evidence="5" id="KW-1133">Transmembrane helix</keyword>
<dbReference type="PANTHER" id="PTHR32347">
    <property type="entry name" value="EFFLUX SYSTEM COMPONENT YKNX-RELATED"/>
    <property type="match status" value="1"/>
</dbReference>
<dbReference type="Gene3D" id="2.40.30.170">
    <property type="match status" value="1"/>
</dbReference>
<dbReference type="GO" id="GO:0022857">
    <property type="term" value="F:transmembrane transporter activity"/>
    <property type="evidence" value="ECO:0007669"/>
    <property type="project" value="InterPro"/>
</dbReference>
<evidence type="ECO:0000256" key="4">
    <source>
        <dbReference type="SAM" id="Coils"/>
    </source>
</evidence>
<dbReference type="Pfam" id="PF25990">
    <property type="entry name" value="Beta-barrel_YknX"/>
    <property type="match status" value="1"/>
</dbReference>
<evidence type="ECO:0000256" key="2">
    <source>
        <dbReference type="ARBA" id="ARBA00009477"/>
    </source>
</evidence>
<dbReference type="InterPro" id="IPR058636">
    <property type="entry name" value="Beta-barrel_YknX"/>
</dbReference>
<name>A0A1B2DEJ8_9BACL</name>
<evidence type="ECO:0000256" key="1">
    <source>
        <dbReference type="ARBA" id="ARBA00004196"/>
    </source>
</evidence>
<organism evidence="7">
    <name type="scientific">Paenibacillus sp. BIHB 4019</name>
    <dbReference type="NCBI Taxonomy" id="1870819"/>
    <lineage>
        <taxon>Bacteria</taxon>
        <taxon>Bacillati</taxon>
        <taxon>Bacillota</taxon>
        <taxon>Bacilli</taxon>
        <taxon>Bacillales</taxon>
        <taxon>Paenibacillaceae</taxon>
        <taxon>Paenibacillus</taxon>
    </lineage>
</organism>
<keyword evidence="5" id="KW-0472">Membrane</keyword>
<dbReference type="InterPro" id="IPR006143">
    <property type="entry name" value="RND_pump_MFP"/>
</dbReference>
<dbReference type="AlphaFoldDB" id="A0A1B2DEJ8"/>
<gene>
    <name evidence="7" type="ORF">BBD42_06440</name>
</gene>
<dbReference type="RefSeq" id="WP_099517508.1">
    <property type="nucleotide sequence ID" value="NZ_CP016808.1"/>
</dbReference>
<reference evidence="7" key="1">
    <citation type="submission" date="2016-08" db="EMBL/GenBank/DDBJ databases">
        <title>Complete Genome Seqeunce of Paenibacillus sp. BIHB 4019 from tea rhizoplane.</title>
        <authorList>
            <person name="Thakur R."/>
            <person name="Swarnkar M.K."/>
            <person name="Gulati A."/>
        </authorList>
    </citation>
    <scope>NUCLEOTIDE SEQUENCE [LARGE SCALE GENOMIC DNA]</scope>
    <source>
        <strain evidence="7">BIHB4019</strain>
    </source>
</reference>
<dbReference type="NCBIfam" id="TIGR01730">
    <property type="entry name" value="RND_mfp"/>
    <property type="match status" value="1"/>
</dbReference>
<dbReference type="PANTHER" id="PTHR32347:SF14">
    <property type="entry name" value="EFFLUX SYSTEM COMPONENT YKNX-RELATED"/>
    <property type="match status" value="1"/>
</dbReference>